<protein>
    <submittedName>
        <fullName evidence="1">Uncharacterized protein</fullName>
    </submittedName>
</protein>
<dbReference type="EMBL" id="MK072151">
    <property type="protein sequence ID" value="AYV79522.1"/>
    <property type="molecule type" value="Genomic_DNA"/>
</dbReference>
<organism evidence="1">
    <name type="scientific">Faunusvirus sp</name>
    <dbReference type="NCBI Taxonomy" id="2487766"/>
    <lineage>
        <taxon>Viruses</taxon>
        <taxon>Varidnaviria</taxon>
        <taxon>Bamfordvirae</taxon>
        <taxon>Nucleocytoviricota</taxon>
        <taxon>Megaviricetes</taxon>
        <taxon>Imitervirales</taxon>
        <taxon>Mimiviridae</taxon>
    </lineage>
</organism>
<proteinExistence type="predicted"/>
<gene>
    <name evidence="1" type="ORF">Faunusvirus20_5</name>
</gene>
<reference evidence="1" key="1">
    <citation type="submission" date="2018-10" db="EMBL/GenBank/DDBJ databases">
        <title>Hidden diversity of soil giant viruses.</title>
        <authorList>
            <person name="Schulz F."/>
            <person name="Alteio L."/>
            <person name="Goudeau D."/>
            <person name="Ryan E.M."/>
            <person name="Malmstrom R.R."/>
            <person name="Blanchard J."/>
            <person name="Woyke T."/>
        </authorList>
    </citation>
    <scope>NUCLEOTIDE SEQUENCE</scope>
    <source>
        <strain evidence="1">FNV1</strain>
    </source>
</reference>
<accession>A0A3G4ZX96</accession>
<sequence length="63" mass="7424">MIIYRFIVKYLDDRRPTVEHELSSAIVCLRTVEYNCRNTTVIYQLVMTTDGPIAALRSLHFIY</sequence>
<name>A0A3G4ZX96_9VIRU</name>
<evidence type="ECO:0000313" key="1">
    <source>
        <dbReference type="EMBL" id="AYV79522.1"/>
    </source>
</evidence>